<dbReference type="EMBL" id="CM051404">
    <property type="protein sequence ID" value="KAJ4706769.1"/>
    <property type="molecule type" value="Genomic_DNA"/>
</dbReference>
<accession>A0ACC1X6J6</accession>
<protein>
    <submittedName>
        <fullName evidence="1">F-box protein</fullName>
    </submittedName>
</protein>
<comment type="caution">
    <text evidence="1">The sequence shown here is derived from an EMBL/GenBank/DDBJ whole genome shotgun (WGS) entry which is preliminary data.</text>
</comment>
<dbReference type="Proteomes" id="UP001164539">
    <property type="component" value="Chromosome 11"/>
</dbReference>
<proteinExistence type="predicted"/>
<gene>
    <name evidence="1" type="ORF">OWV82_020382</name>
</gene>
<keyword evidence="2" id="KW-1185">Reference proteome</keyword>
<name>A0ACC1X6J6_MELAZ</name>
<organism evidence="1 2">
    <name type="scientific">Melia azedarach</name>
    <name type="common">Chinaberry tree</name>
    <dbReference type="NCBI Taxonomy" id="155640"/>
    <lineage>
        <taxon>Eukaryota</taxon>
        <taxon>Viridiplantae</taxon>
        <taxon>Streptophyta</taxon>
        <taxon>Embryophyta</taxon>
        <taxon>Tracheophyta</taxon>
        <taxon>Spermatophyta</taxon>
        <taxon>Magnoliopsida</taxon>
        <taxon>eudicotyledons</taxon>
        <taxon>Gunneridae</taxon>
        <taxon>Pentapetalae</taxon>
        <taxon>rosids</taxon>
        <taxon>malvids</taxon>
        <taxon>Sapindales</taxon>
        <taxon>Meliaceae</taxon>
        <taxon>Melia</taxon>
    </lineage>
</organism>
<evidence type="ECO:0000313" key="1">
    <source>
        <dbReference type="EMBL" id="KAJ4706769.1"/>
    </source>
</evidence>
<reference evidence="1 2" key="1">
    <citation type="journal article" date="2023" name="Science">
        <title>Complex scaffold remodeling in plant triterpene biosynthesis.</title>
        <authorList>
            <person name="De La Pena R."/>
            <person name="Hodgson H."/>
            <person name="Liu J.C."/>
            <person name="Stephenson M.J."/>
            <person name="Martin A.C."/>
            <person name="Owen C."/>
            <person name="Harkess A."/>
            <person name="Leebens-Mack J."/>
            <person name="Jimenez L.E."/>
            <person name="Osbourn A."/>
            <person name="Sattely E.S."/>
        </authorList>
    </citation>
    <scope>NUCLEOTIDE SEQUENCE [LARGE SCALE GENOMIC DNA]</scope>
    <source>
        <strain evidence="2">cv. JPN11</strain>
        <tissue evidence="1">Leaf</tissue>
    </source>
</reference>
<evidence type="ECO:0000313" key="2">
    <source>
        <dbReference type="Proteomes" id="UP001164539"/>
    </source>
</evidence>
<sequence length="468" mass="53571">MDRQSDCSNQEKEDRISGLPDPILCHILSFLPTKDAVATSILSSSWKLVWTSLTNLCFDDRLCLEEITGVLTNDASTMFENFVNRVLVLSYPVDINKFSLHCCKLRYLTYLHSWVSIVIMRNVREIELSIKIPCCSMRVKLPESIYASKTLEILKLNSDFAIKLPPSGLCFPSLKILHVEIDNRVDNFTETLFSNCTVLEDLSIMVHLYRDFATFNISSRFLKRLTLKFLCEDDLDLLSHRVVITAPNLDYLSIIDWPPVSYMLYELHSLTKVIVDFSLLYTADTFLEILNDPSVRQYYSDDAAKCAVQLLKGITSTKFLSLSHSTISGLLDWSAVDFFPTFLNLTCLEMEVFNFRCWGLLSVIFSGAPNLESLLLGRDIGFDCKWTKPHFVPDCLLSRVKTIKIRGFEGEKDQFKLIKYLLKNGQVLDTLIIILQSTLPQKMGLKDMLYQLLLMFKRGSKTCQVKVL</sequence>